<organism evidence="1 2">
    <name type="scientific">Danio rerio</name>
    <name type="common">Zebrafish</name>
    <name type="synonym">Brachydanio rerio</name>
    <dbReference type="NCBI Taxonomy" id="7955"/>
    <lineage>
        <taxon>Eukaryota</taxon>
        <taxon>Metazoa</taxon>
        <taxon>Chordata</taxon>
        <taxon>Craniata</taxon>
        <taxon>Vertebrata</taxon>
        <taxon>Euteleostomi</taxon>
        <taxon>Actinopterygii</taxon>
        <taxon>Neopterygii</taxon>
        <taxon>Teleostei</taxon>
        <taxon>Ostariophysi</taxon>
        <taxon>Cypriniformes</taxon>
        <taxon>Danionidae</taxon>
        <taxon>Danioninae</taxon>
        <taxon>Danio</taxon>
    </lineage>
</organism>
<sequence length="1001" mass="113197">MDSVGVNVIETAALGRPFQLGMLYDCRKDALVPGITLWDKEQLQQSIHTRPQINTDFKVSTSDSIEDKSSIFNIDSCLEFSLLGGLLHVSGAAKYLNDTKMSFKQQRLTLHYHSTSKFEELTMNHLASGNISHHEVFENDTATHVVTAVLYGADACFVFDREVSSDENESTIAAEVQVALNKLKGISVGANIDLSINDSQKNAFQKFSCTFYGDFQLQSNPTSFEDALKVYADLPKMLGENKELVVPLRVWLYPLDKLHSRAAKLQRYINITLIKNFESVIESLNSTEMKCGDLLKDTPALTFAAFNIKVKNMKQNCHNYKLSLMKQLGILLPKIRGDMEKDSALIDLLCEHEESPFRRSDLEQWLKEKENESNIIKTLLRQLNESGAKVEDNLDKSLMDLEVENLLCYTFTSFERLDVLISKQKTYLSPSSMKKNGSISDFSQTTWLTPEIKNTMRSNLQLFKSMINLKVHKPVKFIATSKEMENNPGSCILLYEKGSDEAICFTPPTKPACPIAEKVRGDKVVLKVPSPCPDTVETKLQYKMKTETEWKSQPLMQSQDTVTLTDLSPDTEYEIKCTSIGKLSYSVDSDVISVIRKAIKGTQLLPVDALEHLYEIKVEDKLKEIKEILYTQDLPTAFGTISNYFKETSLVLNIGVTGESGSGKSTFVNAFRGLGDEDEGSAKTSSVVTTAEPEVYFHPKYENVKLWDLPGIGTPNFKADKYLELVEFERYDFFIIIASDRFRECHTQLAKGIMRMGKKFYFVRSKIDASITAEKKKKNFDQKKTLDSIREDCENGLRKIGIEYPVVFLISGWDLGKYDLNLLQEMMEKEILKCKRILLKSALLNVKQEVIEQRKDTLKRNIERVTEQSVAITDVHLPGLSISVNVDIIAEELTKYYSEFGLDDQSLQKLCERSGKTIEELKSLMKSPLCYGINTSLIINLLEAEVPKIENEYFLSFMPFIGTEIKKIKSSVAVSSMLKTALNVIAEDIRNVIIALLETEV</sequence>
<evidence type="ECO:0000313" key="2">
    <source>
        <dbReference type="RefSeq" id="XP_073787773.1"/>
    </source>
</evidence>
<gene>
    <name evidence="2" type="primary">si:dkey-79i2.4</name>
</gene>
<keyword evidence="1" id="KW-1185">Reference proteome</keyword>
<name>A0AC58I0M5_DANRE</name>
<protein>
    <submittedName>
        <fullName evidence="2">Uncharacterized protein si:dkey-79i2.4</fullName>
    </submittedName>
</protein>
<accession>A0AC58I0M5</accession>
<proteinExistence type="predicted"/>
<dbReference type="RefSeq" id="XP_073787773.1">
    <property type="nucleotide sequence ID" value="XM_073931672.1"/>
</dbReference>
<reference evidence="2" key="1">
    <citation type="submission" date="2025-08" db="UniProtKB">
        <authorList>
            <consortium name="RefSeq"/>
        </authorList>
    </citation>
    <scope>IDENTIFICATION</scope>
    <source>
        <strain evidence="2">Tuebingen</strain>
        <tissue evidence="2">Fibroblasts and whole tissue</tissue>
    </source>
</reference>
<dbReference type="Proteomes" id="UP000000437">
    <property type="component" value="Chromosome 19"/>
</dbReference>
<evidence type="ECO:0000313" key="1">
    <source>
        <dbReference type="Proteomes" id="UP000000437"/>
    </source>
</evidence>